<evidence type="ECO:0000313" key="4">
    <source>
        <dbReference type="Proteomes" id="UP000072741"/>
    </source>
</evidence>
<name>A0A147GRZ1_9BURK</name>
<feature type="binding site" evidence="2">
    <location>
        <position position="107"/>
    </location>
    <ligand>
        <name>Zn(2+)</name>
        <dbReference type="ChEBI" id="CHEBI:29105"/>
        <label>2</label>
    </ligand>
</feature>
<reference evidence="3 4" key="1">
    <citation type="journal article" date="2016" name="Front. Microbiol.">
        <title>Genomic Resource of Rice Seed Associated Bacteria.</title>
        <authorList>
            <person name="Midha S."/>
            <person name="Bansal K."/>
            <person name="Sharma S."/>
            <person name="Kumar N."/>
            <person name="Patil P.P."/>
            <person name="Chaudhry V."/>
            <person name="Patil P.B."/>
        </authorList>
    </citation>
    <scope>NUCLEOTIDE SEQUENCE [LARGE SCALE GENOMIC DNA]</scope>
    <source>
        <strain evidence="3 4">NS331</strain>
    </source>
</reference>
<keyword evidence="2" id="KW-0479">Metal-binding</keyword>
<organism evidence="3 4">
    <name type="scientific">Pseudacidovorax intermedius</name>
    <dbReference type="NCBI Taxonomy" id="433924"/>
    <lineage>
        <taxon>Bacteria</taxon>
        <taxon>Pseudomonadati</taxon>
        <taxon>Pseudomonadota</taxon>
        <taxon>Betaproteobacteria</taxon>
        <taxon>Burkholderiales</taxon>
        <taxon>Comamonadaceae</taxon>
        <taxon>Pseudacidovorax</taxon>
    </lineage>
</organism>
<keyword evidence="3" id="KW-0031">Aminopeptidase</keyword>
<dbReference type="CDD" id="cd08663">
    <property type="entry name" value="DAP_dppA_1"/>
    <property type="match status" value="1"/>
</dbReference>
<dbReference type="EMBL" id="LDSL01000087">
    <property type="protein sequence ID" value="KTT20090.1"/>
    <property type="molecule type" value="Genomic_DNA"/>
</dbReference>
<feature type="binding site" evidence="2">
    <location>
        <position position="12"/>
    </location>
    <ligand>
        <name>Zn(2+)</name>
        <dbReference type="ChEBI" id="CHEBI:29105"/>
        <label>1</label>
    </ligand>
</feature>
<dbReference type="GO" id="GO:0004177">
    <property type="term" value="F:aminopeptidase activity"/>
    <property type="evidence" value="ECO:0007669"/>
    <property type="project" value="UniProtKB-KW"/>
</dbReference>
<evidence type="ECO:0000256" key="1">
    <source>
        <dbReference type="PIRSR" id="PIRSR015853-1"/>
    </source>
</evidence>
<evidence type="ECO:0000313" key="3">
    <source>
        <dbReference type="EMBL" id="KTT20090.1"/>
    </source>
</evidence>
<dbReference type="Gene3D" id="3.30.1360.130">
    <property type="entry name" value="Dipeptide transport protein"/>
    <property type="match status" value="1"/>
</dbReference>
<protein>
    <submittedName>
        <fullName evidence="3">D-aminopeptidase</fullName>
    </submittedName>
</protein>
<dbReference type="AlphaFoldDB" id="A0A147GRZ1"/>
<comment type="caution">
    <text evidence="3">The sequence shown here is derived from an EMBL/GenBank/DDBJ whole genome shotgun (WGS) entry which is preliminary data.</text>
</comment>
<feature type="binding site" evidence="2">
    <location>
        <position position="10"/>
    </location>
    <ligand>
        <name>Zn(2+)</name>
        <dbReference type="ChEBI" id="CHEBI:29105"/>
        <label>1</label>
    </ligand>
</feature>
<dbReference type="InterPro" id="IPR027476">
    <property type="entry name" value="DppA_N"/>
</dbReference>
<dbReference type="OrthoDB" id="9785420at2"/>
<accession>A0A147GRZ1</accession>
<evidence type="ECO:0000256" key="2">
    <source>
        <dbReference type="PIRSR" id="PIRSR015853-2"/>
    </source>
</evidence>
<sequence>MTHTILISVDIEGVAGVFHPEQTRPGNGEYERARLWMTEEANAAIAGAFDGGAREVVVNDSHGSFRNMPAAKLDARARIVQGKPRYLSMVAGVERPGMVGVCMVGYHARAHAPGILAHTINSGAFAGIRIGDEWQSEATLYGALAGEYGVPVLMASGDDAFIAETAPRLPGTVFVQTKEATGMHSGVSLSPEAACAAIREGVAHAVAQAADRRPAPLRISGPLQVELHTQTPAHADLFCQWPSFERVEGTVLRFDAPTMEAAVRMLNCCSAMAMMLR</sequence>
<dbReference type="Gene3D" id="3.40.50.10780">
    <property type="entry name" value="Dipeptide transport protein"/>
    <property type="match status" value="1"/>
</dbReference>
<dbReference type="PATRIC" id="fig|433924.3.peg.4928"/>
<feature type="active site" description="Nucleophile" evidence="1">
    <location>
        <position position="118"/>
    </location>
</feature>
<dbReference type="RefSeq" id="WP_058642636.1">
    <property type="nucleotide sequence ID" value="NZ_LDSL01000087.1"/>
</dbReference>
<gene>
    <name evidence="3" type="ORF">NS331_14230</name>
</gene>
<feature type="binding site" evidence="2">
    <location>
        <position position="10"/>
    </location>
    <ligand>
        <name>Zn(2+)</name>
        <dbReference type="ChEBI" id="CHEBI:29105"/>
        <label>2</label>
    </ligand>
</feature>
<feature type="binding site" evidence="2">
    <location>
        <position position="137"/>
    </location>
    <ligand>
        <name>Zn(2+)</name>
        <dbReference type="ChEBI" id="CHEBI:29105"/>
        <label>2</label>
    </ligand>
</feature>
<keyword evidence="4" id="KW-1185">Reference proteome</keyword>
<dbReference type="InterPro" id="IPR036177">
    <property type="entry name" value="Peptidase_M55_sf"/>
</dbReference>
<dbReference type="Proteomes" id="UP000072741">
    <property type="component" value="Unassembled WGS sequence"/>
</dbReference>
<feature type="binding site" evidence="2">
    <location>
        <position position="62"/>
    </location>
    <ligand>
        <name>Zn(2+)</name>
        <dbReference type="ChEBI" id="CHEBI:29105"/>
        <label>2</label>
    </ligand>
</feature>
<dbReference type="InterPro" id="IPR007035">
    <property type="entry name" value="Peptidase_M55"/>
</dbReference>
<keyword evidence="2" id="KW-0862">Zinc</keyword>
<dbReference type="Pfam" id="PF04951">
    <property type="entry name" value="Peptidase_M55"/>
    <property type="match status" value="1"/>
</dbReference>
<dbReference type="GO" id="GO:0046872">
    <property type="term" value="F:metal ion binding"/>
    <property type="evidence" value="ECO:0007669"/>
    <property type="project" value="UniProtKB-KW"/>
</dbReference>
<proteinExistence type="predicted"/>
<keyword evidence="3" id="KW-0645">Protease</keyword>
<dbReference type="SUPFAM" id="SSF63992">
    <property type="entry name" value="Dipeptide transport protein"/>
    <property type="match status" value="1"/>
</dbReference>
<keyword evidence="3" id="KW-0378">Hydrolase</keyword>
<dbReference type="PIRSF" id="PIRSF015853">
    <property type="entry name" value="Pep_DppA"/>
    <property type="match status" value="1"/>
</dbReference>